<dbReference type="NCBIfam" id="TIGR04183">
    <property type="entry name" value="Por_Secre_tail"/>
    <property type="match status" value="1"/>
</dbReference>
<protein>
    <recommendedName>
        <fullName evidence="2">Secretion system C-terminal sorting domain-containing protein</fullName>
    </recommendedName>
</protein>
<accession>A0A6S6TZ73</accession>
<reference evidence="3" key="1">
    <citation type="submission" date="2020-01" db="EMBL/GenBank/DDBJ databases">
        <authorList>
            <person name="Meier V. D."/>
            <person name="Meier V D."/>
        </authorList>
    </citation>
    <scope>NUCLEOTIDE SEQUENCE</scope>
    <source>
        <strain evidence="3">HLG_WM_MAG_10</strain>
    </source>
</reference>
<dbReference type="InterPro" id="IPR026444">
    <property type="entry name" value="Secre_tail"/>
</dbReference>
<proteinExistence type="predicted"/>
<sequence>MQQKILHLILFFLGSICSLNAQMDSVNMTSFVGVPTDVGIDLVWRTDGEHHVEHFILERSLDAINFEAIKTIKKSAATGVKSYRYSDNNIFRAEVYYRITTQLSASQEVSSIIVVVRNDRLNLPNIMIYPTITRDVVNVVKNSSEDLSGAYIRIFDLSGNLLINKAVAGDFLVETIDVSTYEAGAYVIELYKDKFAKQVKFIKQ</sequence>
<dbReference type="Pfam" id="PF18962">
    <property type="entry name" value="Por_Secre_tail"/>
    <property type="match status" value="1"/>
</dbReference>
<name>A0A6S6TZ73_9BACT</name>
<evidence type="ECO:0000256" key="1">
    <source>
        <dbReference type="SAM" id="SignalP"/>
    </source>
</evidence>
<feature type="domain" description="Secretion system C-terminal sorting" evidence="2">
    <location>
        <begin position="128"/>
        <end position="201"/>
    </location>
</feature>
<dbReference type="EMBL" id="CACVAQ010000351">
    <property type="protein sequence ID" value="CAA6824764.1"/>
    <property type="molecule type" value="Genomic_DNA"/>
</dbReference>
<organism evidence="3">
    <name type="scientific">uncultured Aureispira sp</name>
    <dbReference type="NCBI Taxonomy" id="1331704"/>
    <lineage>
        <taxon>Bacteria</taxon>
        <taxon>Pseudomonadati</taxon>
        <taxon>Bacteroidota</taxon>
        <taxon>Saprospiria</taxon>
        <taxon>Saprospirales</taxon>
        <taxon>Saprospiraceae</taxon>
        <taxon>Aureispira</taxon>
        <taxon>environmental samples</taxon>
    </lineage>
</organism>
<gene>
    <name evidence="3" type="ORF">HELGO_WM19869</name>
</gene>
<evidence type="ECO:0000313" key="3">
    <source>
        <dbReference type="EMBL" id="CAA6824764.1"/>
    </source>
</evidence>
<feature type="chain" id="PRO_5027536391" description="Secretion system C-terminal sorting domain-containing protein" evidence="1">
    <location>
        <begin position="22"/>
        <end position="204"/>
    </location>
</feature>
<feature type="signal peptide" evidence="1">
    <location>
        <begin position="1"/>
        <end position="21"/>
    </location>
</feature>
<evidence type="ECO:0000259" key="2">
    <source>
        <dbReference type="Pfam" id="PF18962"/>
    </source>
</evidence>
<dbReference type="AlphaFoldDB" id="A0A6S6TZ73"/>
<keyword evidence="1" id="KW-0732">Signal</keyword>